<protein>
    <submittedName>
        <fullName evidence="2">TIGR02117 family protein</fullName>
    </submittedName>
</protein>
<accession>A0ABT4UGP5</accession>
<reference evidence="2 3" key="1">
    <citation type="submission" date="2022-12" db="EMBL/GenBank/DDBJ databases">
        <title>Chitinophagaceae gen. sp. nov., a new member of the family Chitinophagaceae, isolated from soil in a chemical factory.</title>
        <authorList>
            <person name="Ke Z."/>
        </authorList>
    </citation>
    <scope>NUCLEOTIDE SEQUENCE [LARGE SCALE GENOMIC DNA]</scope>
    <source>
        <strain evidence="2 3">LY-5</strain>
    </source>
</reference>
<evidence type="ECO:0000313" key="3">
    <source>
        <dbReference type="Proteomes" id="UP001210231"/>
    </source>
</evidence>
<sequence length="221" mass="25432">MKAIFKIIFKGIGILLTFFILYFIAEFCLSRISVNDKNITKNDVTIYLTTNGAHTDLVLPVDNDIKDWNTEFKIADKSFRYISFGWGHKKFFLETPTWADLKISTAITAAFGMDKNSLMKIELLANVPVYKKTVPIQLSVVQYQQLVSHLRSYFVLDGKGDIIPVEDKLGAYGKDVQFYESQGRYHMFNTCNTWTNNMLKKVKLKACAWTAFSSGMFYIYE</sequence>
<keyword evidence="3" id="KW-1185">Reference proteome</keyword>
<dbReference type="Pfam" id="PF09601">
    <property type="entry name" value="DUF2459"/>
    <property type="match status" value="1"/>
</dbReference>
<name>A0ABT4UGP5_9BACT</name>
<keyword evidence="1" id="KW-1133">Transmembrane helix</keyword>
<dbReference type="Proteomes" id="UP001210231">
    <property type="component" value="Unassembled WGS sequence"/>
</dbReference>
<proteinExistence type="predicted"/>
<keyword evidence="1" id="KW-0472">Membrane</keyword>
<keyword evidence="1" id="KW-0812">Transmembrane</keyword>
<gene>
    <name evidence="2" type="ORF">O3P16_04335</name>
</gene>
<evidence type="ECO:0000313" key="2">
    <source>
        <dbReference type="EMBL" id="MDA3614021.1"/>
    </source>
</evidence>
<evidence type="ECO:0000256" key="1">
    <source>
        <dbReference type="SAM" id="Phobius"/>
    </source>
</evidence>
<comment type="caution">
    <text evidence="2">The sequence shown here is derived from an EMBL/GenBank/DDBJ whole genome shotgun (WGS) entry which is preliminary data.</text>
</comment>
<dbReference type="EMBL" id="JAQGEF010000004">
    <property type="protein sequence ID" value="MDA3614021.1"/>
    <property type="molecule type" value="Genomic_DNA"/>
</dbReference>
<dbReference type="NCBIfam" id="TIGR02117">
    <property type="entry name" value="chp_urease_rgn"/>
    <property type="match status" value="1"/>
</dbReference>
<dbReference type="InterPro" id="IPR011727">
    <property type="entry name" value="CHP02117"/>
</dbReference>
<organism evidence="2 3">
    <name type="scientific">Polluticaenibacter yanchengensis</name>
    <dbReference type="NCBI Taxonomy" id="3014562"/>
    <lineage>
        <taxon>Bacteria</taxon>
        <taxon>Pseudomonadati</taxon>
        <taxon>Bacteroidota</taxon>
        <taxon>Chitinophagia</taxon>
        <taxon>Chitinophagales</taxon>
        <taxon>Chitinophagaceae</taxon>
        <taxon>Polluticaenibacter</taxon>
    </lineage>
</organism>
<dbReference type="RefSeq" id="WP_407030351.1">
    <property type="nucleotide sequence ID" value="NZ_JAQGEF010000004.1"/>
</dbReference>
<feature type="transmembrane region" description="Helical" evidence="1">
    <location>
        <begin position="7"/>
        <end position="25"/>
    </location>
</feature>